<accession>A0A0P7ZK12</accession>
<dbReference type="Proteomes" id="UP000050465">
    <property type="component" value="Unassembled WGS sequence"/>
</dbReference>
<name>A0A0P7ZK12_9CYAN</name>
<sequence>MNTDPSSKFFSTTATTSVTGKVVPGYQVASGLGKNSPYPAGTIALQTPHFAALGVDLSPFYPGTLNVSIAPYRFALLPPVTLHQVKWSPGHDAESFSFVPIRFIWQQQTAVGLIYYPCPETKIDHFQDPSVIELLLPKIRDITYGDRVTLIASASELIIKS</sequence>
<evidence type="ECO:0000313" key="1">
    <source>
        <dbReference type="EMBL" id="KPQ35040.1"/>
    </source>
</evidence>
<reference evidence="1 2" key="1">
    <citation type="submission" date="2015-09" db="EMBL/GenBank/DDBJ databases">
        <title>Identification and resolution of microdiversity through metagenomic sequencing of parallel consortia.</title>
        <authorList>
            <person name="Nelson W.C."/>
            <person name="Romine M.F."/>
            <person name="Lindemann S.R."/>
        </authorList>
    </citation>
    <scope>NUCLEOTIDE SEQUENCE [LARGE SCALE GENOMIC DNA]</scope>
    <source>
        <strain evidence="1">Ana</strain>
    </source>
</reference>
<comment type="caution">
    <text evidence="1">The sequence shown here is derived from an EMBL/GenBank/DDBJ whole genome shotgun (WGS) entry which is preliminary data.</text>
</comment>
<proteinExistence type="predicted"/>
<dbReference type="STRING" id="1666911.HLUCCA11_12785"/>
<evidence type="ECO:0000313" key="2">
    <source>
        <dbReference type="Proteomes" id="UP000050465"/>
    </source>
</evidence>
<dbReference type="EMBL" id="LJZR01000015">
    <property type="protein sequence ID" value="KPQ35040.1"/>
    <property type="molecule type" value="Genomic_DNA"/>
</dbReference>
<gene>
    <name evidence="1" type="ORF">HLUCCA11_12785</name>
</gene>
<evidence type="ECO:0008006" key="3">
    <source>
        <dbReference type="Google" id="ProtNLM"/>
    </source>
</evidence>
<dbReference type="AlphaFoldDB" id="A0A0P7ZK12"/>
<organism evidence="1 2">
    <name type="scientific">Phormidesmis priestleyi Ana</name>
    <dbReference type="NCBI Taxonomy" id="1666911"/>
    <lineage>
        <taxon>Bacteria</taxon>
        <taxon>Bacillati</taxon>
        <taxon>Cyanobacteriota</taxon>
        <taxon>Cyanophyceae</taxon>
        <taxon>Leptolyngbyales</taxon>
        <taxon>Leptolyngbyaceae</taxon>
        <taxon>Phormidesmis</taxon>
    </lineage>
</organism>
<dbReference type="PATRIC" id="fig|1666911.3.peg.4715"/>
<protein>
    <recommendedName>
        <fullName evidence="3">Riboflavin kinase</fullName>
    </recommendedName>
</protein>